<dbReference type="Pfam" id="PF14842">
    <property type="entry name" value="FliG_N"/>
    <property type="match status" value="1"/>
</dbReference>
<evidence type="ECO:0000256" key="6">
    <source>
        <dbReference type="ARBA" id="ARBA00022500"/>
    </source>
</evidence>
<keyword evidence="8 11" id="KW-0472">Membrane</keyword>
<evidence type="ECO:0000256" key="8">
    <source>
        <dbReference type="ARBA" id="ARBA00023136"/>
    </source>
</evidence>
<evidence type="ECO:0000256" key="7">
    <source>
        <dbReference type="ARBA" id="ARBA00022779"/>
    </source>
</evidence>
<evidence type="ECO:0000256" key="5">
    <source>
        <dbReference type="ARBA" id="ARBA00022475"/>
    </source>
</evidence>
<keyword evidence="11" id="KW-0997">Cell inner membrane</keyword>
<keyword evidence="7 11" id="KW-0283">Flagellar rotation</keyword>
<evidence type="ECO:0000256" key="1">
    <source>
        <dbReference type="ARBA" id="ARBA00004117"/>
    </source>
</evidence>
<dbReference type="Proteomes" id="UP001382455">
    <property type="component" value="Unassembled WGS sequence"/>
</dbReference>
<dbReference type="PANTHER" id="PTHR30534">
    <property type="entry name" value="FLAGELLAR MOTOR SWITCH PROTEIN FLIG"/>
    <property type="match status" value="1"/>
</dbReference>
<sequence>MTDQDTQVAEQTTSSGFDVDKLDGVEKASILLLSLSEEDAAQILKHLEPKQVQKVGMAMAGLDDLSQDKIAAVHKLFIDQIQSFSTIGFQSEDFIKKALTAALGEEKAANLIDQIIMGSGAKGLDSLKWMDSKQVANIIRNEHPQIQTIVLAYLEPEQSAEIINQFPEKVRLDLTMRIANLEEVQPAALQELNEIMEKQFAGQAGAQAAKMGGLKAAADIMNYLDTNVEGQLMDSIREHDEEMSQQIQDLMFVFDNLIDVDDRGIQAILREVQQDVLMKAIKGTDEGLKDKILKNMSKRAAEMMADDLEAMGPVRISEVEAAQKEILSIARRLADSGEIMLGGGGGEEFL</sequence>
<evidence type="ECO:0000313" key="16">
    <source>
        <dbReference type="Proteomes" id="UP001382455"/>
    </source>
</evidence>
<protein>
    <recommendedName>
        <fullName evidence="4 11">Flagellar motor switch protein FliG</fullName>
    </recommendedName>
</protein>
<dbReference type="RefSeq" id="WP_010560585.1">
    <property type="nucleotide sequence ID" value="NZ_CP023398.1"/>
</dbReference>
<evidence type="ECO:0000313" key="15">
    <source>
        <dbReference type="EMBL" id="MEI4548968.1"/>
    </source>
</evidence>
<dbReference type="PIRSF" id="PIRSF003161">
    <property type="entry name" value="FliG"/>
    <property type="match status" value="1"/>
</dbReference>
<evidence type="ECO:0000256" key="10">
    <source>
        <dbReference type="ARBA" id="ARBA00025598"/>
    </source>
</evidence>
<comment type="function">
    <text evidence="10 11">FliG is one of three proteins (FliG, FliN, FliM) that forms the rotor-mounted switch complex (C ring), located at the base of the basal body. This complex interacts with the CheY and CheZ chemotaxis proteins, in addition to contacting components of the motor that determine the direction of flagellar rotation.</text>
</comment>
<keyword evidence="15" id="KW-0969">Cilium</keyword>
<dbReference type="NCBIfam" id="TIGR00207">
    <property type="entry name" value="fliG"/>
    <property type="match status" value="1"/>
</dbReference>
<accession>A0ABU8ERZ3</accession>
<reference evidence="15 16" key="1">
    <citation type="submission" date="2023-12" db="EMBL/GenBank/DDBJ databases">
        <title>Friends and Foes: Symbiotic and Algicidal bacterial influence on Karenia brevis blooms.</title>
        <authorList>
            <person name="Fei C."/>
            <person name="Mohamed A.R."/>
            <person name="Booker A."/>
            <person name="Arshad M."/>
            <person name="Klass S."/>
            <person name="Ahn S."/>
            <person name="Gilbert P.M."/>
            <person name="Heil C.A."/>
            <person name="Martinez J.M."/>
            <person name="Amin S.A."/>
        </authorList>
    </citation>
    <scope>NUCLEOTIDE SEQUENCE [LARGE SCALE GENOMIC DNA]</scope>
    <source>
        <strain evidence="15 16">CE15</strain>
    </source>
</reference>
<keyword evidence="9 11" id="KW-0975">Bacterial flagellum</keyword>
<dbReference type="Pfam" id="PF01706">
    <property type="entry name" value="FliG_C"/>
    <property type="match status" value="1"/>
</dbReference>
<dbReference type="PRINTS" id="PR00954">
    <property type="entry name" value="FLGMOTORFLIG"/>
</dbReference>
<dbReference type="PANTHER" id="PTHR30534:SF0">
    <property type="entry name" value="FLAGELLAR MOTOR SWITCH PROTEIN FLIG"/>
    <property type="match status" value="1"/>
</dbReference>
<comment type="similarity">
    <text evidence="3 11">Belongs to the FliG family.</text>
</comment>
<name>A0ABU8ERZ3_9GAMM</name>
<feature type="domain" description="Flagellar motor switch protein FliG N-terminal" evidence="14">
    <location>
        <begin position="21"/>
        <end position="122"/>
    </location>
</feature>
<evidence type="ECO:0000256" key="9">
    <source>
        <dbReference type="ARBA" id="ARBA00023143"/>
    </source>
</evidence>
<comment type="subcellular location">
    <subcellularLocation>
        <location evidence="1 11">Bacterial flagellum basal body</location>
    </subcellularLocation>
    <subcellularLocation>
        <location evidence="2 11">Cell inner membrane</location>
        <topology evidence="2 11">Peripheral membrane protein</topology>
        <orientation evidence="2 11">Cytoplasmic side</orientation>
    </subcellularLocation>
</comment>
<keyword evidence="15" id="KW-0282">Flagellum</keyword>
<organism evidence="15 16">
    <name type="scientific">Pseudoalteromonas spongiae</name>
    <dbReference type="NCBI Taxonomy" id="298657"/>
    <lineage>
        <taxon>Bacteria</taxon>
        <taxon>Pseudomonadati</taxon>
        <taxon>Pseudomonadota</taxon>
        <taxon>Gammaproteobacteria</taxon>
        <taxon>Alteromonadales</taxon>
        <taxon>Pseudoalteromonadaceae</taxon>
        <taxon>Pseudoalteromonas</taxon>
    </lineage>
</organism>
<evidence type="ECO:0000256" key="4">
    <source>
        <dbReference type="ARBA" id="ARBA00021870"/>
    </source>
</evidence>
<comment type="caution">
    <text evidence="15">The sequence shown here is derived from an EMBL/GenBank/DDBJ whole genome shotgun (WGS) entry which is preliminary data.</text>
</comment>
<dbReference type="Pfam" id="PF14841">
    <property type="entry name" value="FliG_M"/>
    <property type="match status" value="1"/>
</dbReference>
<feature type="domain" description="Flagellar motor switch protein FliG C-terminal" evidence="12">
    <location>
        <begin position="234"/>
        <end position="341"/>
    </location>
</feature>
<feature type="domain" description="Flagellar motor switch protein FliG middle" evidence="13">
    <location>
        <begin position="133"/>
        <end position="204"/>
    </location>
</feature>
<keyword evidence="6 11" id="KW-0145">Chemotaxis</keyword>
<evidence type="ECO:0000259" key="14">
    <source>
        <dbReference type="Pfam" id="PF14842"/>
    </source>
</evidence>
<dbReference type="InterPro" id="IPR000090">
    <property type="entry name" value="Flg_Motor_Flig"/>
</dbReference>
<dbReference type="InterPro" id="IPR011002">
    <property type="entry name" value="FliG_a-hlx"/>
</dbReference>
<dbReference type="SUPFAM" id="SSF48029">
    <property type="entry name" value="FliG"/>
    <property type="match status" value="2"/>
</dbReference>
<dbReference type="InterPro" id="IPR032779">
    <property type="entry name" value="FliG_M"/>
</dbReference>
<evidence type="ECO:0000259" key="13">
    <source>
        <dbReference type="Pfam" id="PF14841"/>
    </source>
</evidence>
<keyword evidence="16" id="KW-1185">Reference proteome</keyword>
<dbReference type="EMBL" id="JBAWKS010000001">
    <property type="protein sequence ID" value="MEI4548968.1"/>
    <property type="molecule type" value="Genomic_DNA"/>
</dbReference>
<dbReference type="InterPro" id="IPR023087">
    <property type="entry name" value="Flg_Motor_Flig_C"/>
</dbReference>
<keyword evidence="5 11" id="KW-1003">Cell membrane</keyword>
<gene>
    <name evidence="15" type="primary">fliG</name>
    <name evidence="15" type="ORF">WAE96_04470</name>
</gene>
<keyword evidence="15" id="KW-0966">Cell projection</keyword>
<evidence type="ECO:0000256" key="11">
    <source>
        <dbReference type="PIRNR" id="PIRNR003161"/>
    </source>
</evidence>
<dbReference type="InterPro" id="IPR028263">
    <property type="entry name" value="FliG_N"/>
</dbReference>
<dbReference type="Gene3D" id="1.10.220.30">
    <property type="match status" value="3"/>
</dbReference>
<proteinExistence type="inferred from homology"/>
<evidence type="ECO:0000256" key="3">
    <source>
        <dbReference type="ARBA" id="ARBA00010299"/>
    </source>
</evidence>
<evidence type="ECO:0000259" key="12">
    <source>
        <dbReference type="Pfam" id="PF01706"/>
    </source>
</evidence>
<evidence type="ECO:0000256" key="2">
    <source>
        <dbReference type="ARBA" id="ARBA00004515"/>
    </source>
</evidence>